<dbReference type="STRING" id="516051.VC82_1776"/>
<proteinExistence type="predicted"/>
<name>A0A0D5YSZ5_9FLAO</name>
<dbReference type="RefSeq" id="WP_045802046.1">
    <property type="nucleotide sequence ID" value="NZ_CP011071.1"/>
</dbReference>
<dbReference type="Proteomes" id="UP000032726">
    <property type="component" value="Chromosome"/>
</dbReference>
<gene>
    <name evidence="2" type="ORF">VC82_1776</name>
</gene>
<sequence length="123" mass="13706">MKNIVVFLLVVLFLSCADSKTKVSGPSATAQVVIESFYEKDEETLKANSTPQAYSNYMNTINMFNATPKEDSNFTVLQDTIMGDVAWVKYTTAYDKTPGLFKLVKQDGKWLADARGSKDKSPF</sequence>
<dbReference type="OrthoDB" id="1449606at2"/>
<dbReference type="HOGENOM" id="CLU_2034963_0_0_10"/>
<accession>A0A0D5YSZ5</accession>
<organism evidence="2 3">
    <name type="scientific">Flagellimonas lutaonensis</name>
    <dbReference type="NCBI Taxonomy" id="516051"/>
    <lineage>
        <taxon>Bacteria</taxon>
        <taxon>Pseudomonadati</taxon>
        <taxon>Bacteroidota</taxon>
        <taxon>Flavobacteriia</taxon>
        <taxon>Flavobacteriales</taxon>
        <taxon>Flavobacteriaceae</taxon>
        <taxon>Flagellimonas</taxon>
    </lineage>
</organism>
<keyword evidence="3" id="KW-1185">Reference proteome</keyword>
<evidence type="ECO:0000313" key="3">
    <source>
        <dbReference type="Proteomes" id="UP000032726"/>
    </source>
</evidence>
<evidence type="ECO:0000313" key="2">
    <source>
        <dbReference type="EMBL" id="AKA35385.1"/>
    </source>
</evidence>
<dbReference type="PROSITE" id="PS51257">
    <property type="entry name" value="PROKAR_LIPOPROTEIN"/>
    <property type="match status" value="1"/>
</dbReference>
<keyword evidence="1" id="KW-0732">Signal</keyword>
<dbReference type="PATRIC" id="fig|516051.4.peg.1831"/>
<protein>
    <recommendedName>
        <fullName evidence="4">DUF4878 domain-containing protein</fullName>
    </recommendedName>
</protein>
<feature type="signal peptide" evidence="1">
    <location>
        <begin position="1"/>
        <end position="17"/>
    </location>
</feature>
<reference evidence="2 3" key="1">
    <citation type="submission" date="2015-03" db="EMBL/GenBank/DDBJ databases">
        <title>Complete genome sequence of Muricauda lutaonensis CC-HSB-11T, isolated from a coastal hot spring.</title>
        <authorList>
            <person name="Kim K.M."/>
        </authorList>
    </citation>
    <scope>NUCLEOTIDE SEQUENCE [LARGE SCALE GENOMIC DNA]</scope>
    <source>
        <strain evidence="2 3">CC-HSB-11</strain>
    </source>
</reference>
<dbReference type="KEGG" id="mlt:VC82_1776"/>
<dbReference type="AlphaFoldDB" id="A0A0D5YSZ5"/>
<evidence type="ECO:0008006" key="4">
    <source>
        <dbReference type="Google" id="ProtNLM"/>
    </source>
</evidence>
<feature type="chain" id="PRO_5002300323" description="DUF4878 domain-containing protein" evidence="1">
    <location>
        <begin position="18"/>
        <end position="123"/>
    </location>
</feature>
<evidence type="ECO:0000256" key="1">
    <source>
        <dbReference type="SAM" id="SignalP"/>
    </source>
</evidence>
<dbReference type="EMBL" id="CP011071">
    <property type="protein sequence ID" value="AKA35385.1"/>
    <property type="molecule type" value="Genomic_DNA"/>
</dbReference>